<dbReference type="InterPro" id="IPR001387">
    <property type="entry name" value="Cro/C1-type_HTH"/>
</dbReference>
<dbReference type="AlphaFoldDB" id="A0A4R4THM3"/>
<dbReference type="SMART" id="SM00530">
    <property type="entry name" value="HTH_XRE"/>
    <property type="match status" value="1"/>
</dbReference>
<evidence type="ECO:0000313" key="3">
    <source>
        <dbReference type="Proteomes" id="UP000295345"/>
    </source>
</evidence>
<dbReference type="Pfam" id="PF13560">
    <property type="entry name" value="HTH_31"/>
    <property type="match status" value="1"/>
</dbReference>
<keyword evidence="3" id="KW-1185">Reference proteome</keyword>
<sequence length="285" mass="31834">MPQRKPISGRPSVSPRRMLRIEVARLREESGLSLRQLAEKVGFDHTQLGRVESGKSLGGPELIEALDTFYGATPHLMILWELALARGKIRDKYQRVLELEAQSAVIERYVTALIPGLFQTEAYARALLFSTPHGPEDIPELEEQLDARLGRQELLRRRPAPQVRVVIDEAALRRPLHNPAEWREQLARLVELAAEPHVMVQVLPFAAGPHDLYGEALGLLRSPDGGVVAWLEGAKSGELFDVAEEVEHLRLSYDAVRAMALSPRDSVAFVEQLMETLPCDPPESI</sequence>
<reference evidence="2 3" key="1">
    <citation type="submission" date="2019-03" db="EMBL/GenBank/DDBJ databases">
        <title>Draft genome sequences of novel Actinobacteria.</title>
        <authorList>
            <person name="Sahin N."/>
            <person name="Ay H."/>
            <person name="Saygin H."/>
        </authorList>
    </citation>
    <scope>NUCLEOTIDE SEQUENCE [LARGE SCALE GENOMIC DNA]</scope>
    <source>
        <strain evidence="2 3">DSM 41900</strain>
    </source>
</reference>
<proteinExistence type="predicted"/>
<dbReference type="InterPro" id="IPR010982">
    <property type="entry name" value="Lambda_DNA-bd_dom_sf"/>
</dbReference>
<dbReference type="Pfam" id="PF19054">
    <property type="entry name" value="DUF5753"/>
    <property type="match status" value="1"/>
</dbReference>
<evidence type="ECO:0000259" key="1">
    <source>
        <dbReference type="PROSITE" id="PS50943"/>
    </source>
</evidence>
<dbReference type="SUPFAM" id="SSF47413">
    <property type="entry name" value="lambda repressor-like DNA-binding domains"/>
    <property type="match status" value="1"/>
</dbReference>
<dbReference type="InterPro" id="IPR043917">
    <property type="entry name" value="DUF5753"/>
</dbReference>
<accession>A0A4R4THM3</accession>
<name>A0A4R4THM3_9ACTN</name>
<dbReference type="CDD" id="cd00093">
    <property type="entry name" value="HTH_XRE"/>
    <property type="match status" value="1"/>
</dbReference>
<dbReference type="Gene3D" id="1.10.260.40">
    <property type="entry name" value="lambda repressor-like DNA-binding domains"/>
    <property type="match status" value="1"/>
</dbReference>
<dbReference type="PROSITE" id="PS50943">
    <property type="entry name" value="HTH_CROC1"/>
    <property type="match status" value="1"/>
</dbReference>
<dbReference type="Proteomes" id="UP000295345">
    <property type="component" value="Unassembled WGS sequence"/>
</dbReference>
<dbReference type="EMBL" id="SMKI01000062">
    <property type="protein sequence ID" value="TDC77070.1"/>
    <property type="molecule type" value="Genomic_DNA"/>
</dbReference>
<comment type="caution">
    <text evidence="2">The sequence shown here is derived from an EMBL/GenBank/DDBJ whole genome shotgun (WGS) entry which is preliminary data.</text>
</comment>
<gene>
    <name evidence="2" type="ORF">E1283_08235</name>
</gene>
<feature type="domain" description="HTH cro/C1-type" evidence="1">
    <location>
        <begin position="23"/>
        <end position="77"/>
    </location>
</feature>
<protein>
    <submittedName>
        <fullName evidence="2">XRE family transcriptional regulator</fullName>
    </submittedName>
</protein>
<organism evidence="2 3">
    <name type="scientific">Streptomyces hainanensis</name>
    <dbReference type="NCBI Taxonomy" id="402648"/>
    <lineage>
        <taxon>Bacteria</taxon>
        <taxon>Bacillati</taxon>
        <taxon>Actinomycetota</taxon>
        <taxon>Actinomycetes</taxon>
        <taxon>Kitasatosporales</taxon>
        <taxon>Streptomycetaceae</taxon>
        <taxon>Streptomyces</taxon>
    </lineage>
</organism>
<dbReference type="OrthoDB" id="4273809at2"/>
<dbReference type="GO" id="GO:0003677">
    <property type="term" value="F:DNA binding"/>
    <property type="evidence" value="ECO:0007669"/>
    <property type="project" value="InterPro"/>
</dbReference>
<evidence type="ECO:0000313" key="2">
    <source>
        <dbReference type="EMBL" id="TDC77070.1"/>
    </source>
</evidence>